<dbReference type="AlphaFoldDB" id="A0A4U5PFQ1"/>
<feature type="region of interest" description="Disordered" evidence="1">
    <location>
        <begin position="201"/>
        <end position="227"/>
    </location>
</feature>
<name>A0A4U5PFQ1_STECR</name>
<feature type="compositionally biased region" description="Polar residues" evidence="1">
    <location>
        <begin position="154"/>
        <end position="170"/>
    </location>
</feature>
<comment type="caution">
    <text evidence="2">The sequence shown here is derived from an EMBL/GenBank/DDBJ whole genome shotgun (WGS) entry which is preliminary data.</text>
</comment>
<gene>
    <name evidence="2" type="ORF">L596_009563</name>
</gene>
<feature type="region of interest" description="Disordered" evidence="1">
    <location>
        <begin position="114"/>
        <end position="180"/>
    </location>
</feature>
<reference evidence="2 3" key="1">
    <citation type="journal article" date="2015" name="Genome Biol.">
        <title>Comparative genomics of Steinernema reveals deeply conserved gene regulatory networks.</title>
        <authorList>
            <person name="Dillman A.R."/>
            <person name="Macchietto M."/>
            <person name="Porter C.F."/>
            <person name="Rogers A."/>
            <person name="Williams B."/>
            <person name="Antoshechkin I."/>
            <person name="Lee M.M."/>
            <person name="Goodwin Z."/>
            <person name="Lu X."/>
            <person name="Lewis E.E."/>
            <person name="Goodrich-Blair H."/>
            <person name="Stock S.P."/>
            <person name="Adams B.J."/>
            <person name="Sternberg P.W."/>
            <person name="Mortazavi A."/>
        </authorList>
    </citation>
    <scope>NUCLEOTIDE SEQUENCE [LARGE SCALE GENOMIC DNA]</scope>
    <source>
        <strain evidence="2 3">ALL</strain>
    </source>
</reference>
<organism evidence="2 3">
    <name type="scientific">Steinernema carpocapsae</name>
    <name type="common">Entomopathogenic nematode</name>
    <dbReference type="NCBI Taxonomy" id="34508"/>
    <lineage>
        <taxon>Eukaryota</taxon>
        <taxon>Metazoa</taxon>
        <taxon>Ecdysozoa</taxon>
        <taxon>Nematoda</taxon>
        <taxon>Chromadorea</taxon>
        <taxon>Rhabditida</taxon>
        <taxon>Tylenchina</taxon>
        <taxon>Panagrolaimomorpha</taxon>
        <taxon>Strongyloidoidea</taxon>
        <taxon>Steinernematidae</taxon>
        <taxon>Steinernema</taxon>
    </lineage>
</organism>
<feature type="compositionally biased region" description="Basic and acidic residues" evidence="1">
    <location>
        <begin position="210"/>
        <end position="227"/>
    </location>
</feature>
<proteinExistence type="predicted"/>
<dbReference type="EMBL" id="AZBU02000002">
    <property type="protein sequence ID" value="TKR95387.1"/>
    <property type="molecule type" value="Genomic_DNA"/>
</dbReference>
<evidence type="ECO:0000313" key="2">
    <source>
        <dbReference type="EMBL" id="TKR95387.1"/>
    </source>
</evidence>
<protein>
    <submittedName>
        <fullName evidence="2">Uncharacterized protein</fullName>
    </submittedName>
</protein>
<dbReference type="Proteomes" id="UP000298663">
    <property type="component" value="Unassembled WGS sequence"/>
</dbReference>
<evidence type="ECO:0000256" key="1">
    <source>
        <dbReference type="SAM" id="MobiDB-lite"/>
    </source>
</evidence>
<reference evidence="2 3" key="2">
    <citation type="journal article" date="2019" name="G3 (Bethesda)">
        <title>Hybrid Assembly of the Genome of the Entomopathogenic Nematode Steinernema carpocapsae Identifies the X-Chromosome.</title>
        <authorList>
            <person name="Serra L."/>
            <person name="Macchietto M."/>
            <person name="Macias-Munoz A."/>
            <person name="McGill C.J."/>
            <person name="Rodriguez I.M."/>
            <person name="Rodriguez B."/>
            <person name="Murad R."/>
            <person name="Mortazavi A."/>
        </authorList>
    </citation>
    <scope>NUCLEOTIDE SEQUENCE [LARGE SCALE GENOMIC DNA]</scope>
    <source>
        <strain evidence="2 3">ALL</strain>
    </source>
</reference>
<keyword evidence="3" id="KW-1185">Reference proteome</keyword>
<sequence length="227" mass="25237">MAESLIKTLLDLVIRHENSVDLIVGRLNALEILGSNFEQQQGNKENVVLDVLLQATKKMTEFERRIRVETSEKMSQTEVDEGLLEIQTAVESKSRPEEDKLASVTIGTSTVSKETVEIKAQSKPRQRVNSETRDAAFGSGSDLPEEVLSEEALLSQNEETSQKAESNLRNSESEGSSKSETPILDVCTCCCHCKESVSKMTRLDVSTTSCEDKDEFHSAESDVEDYR</sequence>
<accession>A0A4U5PFQ1</accession>
<evidence type="ECO:0000313" key="3">
    <source>
        <dbReference type="Proteomes" id="UP000298663"/>
    </source>
</evidence>